<name>A0A0W1A5Y6_9GAMM</name>
<keyword evidence="1" id="KW-0732">Signal</keyword>
<accession>A0A0W1A5Y6</accession>
<dbReference type="Proteomes" id="UP000054662">
    <property type="component" value="Unassembled WGS sequence"/>
</dbReference>
<evidence type="ECO:0000256" key="1">
    <source>
        <dbReference type="SAM" id="SignalP"/>
    </source>
</evidence>
<comment type="caution">
    <text evidence="3">The sequence shown here is derived from an EMBL/GenBank/DDBJ whole genome shotgun (WGS) entry which is preliminary data.</text>
</comment>
<dbReference type="GO" id="GO:0044780">
    <property type="term" value="P:bacterial-type flagellum assembly"/>
    <property type="evidence" value="ECO:0007669"/>
    <property type="project" value="InterPro"/>
</dbReference>
<dbReference type="PANTHER" id="PTHR36307:SF1">
    <property type="entry name" value="FLAGELLA BASAL BODY P-RING FORMATION PROTEIN FLGA"/>
    <property type="match status" value="1"/>
</dbReference>
<organism evidence="3 4">
    <name type="scientific">Legionella worsleiensis</name>
    <dbReference type="NCBI Taxonomy" id="45076"/>
    <lineage>
        <taxon>Bacteria</taxon>
        <taxon>Pseudomonadati</taxon>
        <taxon>Pseudomonadota</taxon>
        <taxon>Gammaproteobacteria</taxon>
        <taxon>Legionellales</taxon>
        <taxon>Legionellaceae</taxon>
        <taxon>Legionella</taxon>
    </lineage>
</organism>
<evidence type="ECO:0000313" key="3">
    <source>
        <dbReference type="EMBL" id="KTD76769.1"/>
    </source>
</evidence>
<dbReference type="InterPro" id="IPR017585">
    <property type="entry name" value="SAF_FlgA"/>
</dbReference>
<dbReference type="InterPro" id="IPR039246">
    <property type="entry name" value="Flagellar_FlgA"/>
</dbReference>
<feature type="domain" description="Flagella basal body P-ring formation protein FlgA SAF" evidence="2">
    <location>
        <begin position="176"/>
        <end position="296"/>
    </location>
</feature>
<keyword evidence="3" id="KW-0282">Flagellum</keyword>
<evidence type="ECO:0000313" key="4">
    <source>
        <dbReference type="Proteomes" id="UP000054662"/>
    </source>
</evidence>
<protein>
    <submittedName>
        <fullName evidence="3">Flagellar basal body P-ring biosynthesis protein FlgA</fullName>
    </submittedName>
</protein>
<gene>
    <name evidence="3" type="ORF">Lwor_1994</name>
</gene>
<dbReference type="STRING" id="45076.Lwor_1994"/>
<dbReference type="OrthoDB" id="5634051at2"/>
<dbReference type="PANTHER" id="PTHR36307">
    <property type="entry name" value="FLAGELLA BASAL BODY P-RING FORMATION PROTEIN FLGA"/>
    <property type="match status" value="1"/>
</dbReference>
<keyword evidence="3" id="KW-0969">Cilium</keyword>
<feature type="chain" id="PRO_5006919437" evidence="1">
    <location>
        <begin position="20"/>
        <end position="298"/>
    </location>
</feature>
<evidence type="ECO:0000259" key="2">
    <source>
        <dbReference type="Pfam" id="PF13144"/>
    </source>
</evidence>
<dbReference type="Gene3D" id="2.30.30.760">
    <property type="match status" value="1"/>
</dbReference>
<sequence>MKFVIKLMICSVFYVPAYAKAVMFFQKHITPNARILGDVVSITNDENKLMQIPLDSHPNPGETINKKQIIEWITQKKGAIDIKWQGKSTTLVQQKIQTTGDELRHKAQTELEHRLKNKYDSITLIPKGQVKDSEFPLAEFHTELPESDLPAQQICVMLIHGKRSVPVWFKVSAFQNVLVAKNSMKSRTRLHQSDFILEKRNIAGLKNKPLTQLPKDFWLKNSIKTHQILKISDVAPVPQIIRGQRVKITVFNKGIFLRSEAIAQHDGYTGQFVRMKNPLSDKYFVAQVIAPHQAEISS</sequence>
<dbReference type="EMBL" id="LNZC01000027">
    <property type="protein sequence ID" value="KTD76769.1"/>
    <property type="molecule type" value="Genomic_DNA"/>
</dbReference>
<dbReference type="AlphaFoldDB" id="A0A0W1A5Y6"/>
<dbReference type="PATRIC" id="fig|45076.6.peg.2176"/>
<dbReference type="RefSeq" id="WP_058493763.1">
    <property type="nucleotide sequence ID" value="NZ_CBCRUR010000004.1"/>
</dbReference>
<proteinExistence type="predicted"/>
<dbReference type="NCBIfam" id="TIGR03170">
    <property type="entry name" value="flgA_cterm"/>
    <property type="match status" value="1"/>
</dbReference>
<reference evidence="3 4" key="1">
    <citation type="submission" date="2015-11" db="EMBL/GenBank/DDBJ databases">
        <title>Genomic analysis of 38 Legionella species identifies large and diverse effector repertoires.</title>
        <authorList>
            <person name="Burstein D."/>
            <person name="Amaro F."/>
            <person name="Zusman T."/>
            <person name="Lifshitz Z."/>
            <person name="Cohen O."/>
            <person name="Gilbert J.A."/>
            <person name="Pupko T."/>
            <person name="Shuman H.A."/>
            <person name="Segal G."/>
        </authorList>
    </citation>
    <scope>NUCLEOTIDE SEQUENCE [LARGE SCALE GENOMIC DNA]</scope>
    <source>
        <strain evidence="3 4">ATCC 49508</strain>
    </source>
</reference>
<dbReference type="Pfam" id="PF13144">
    <property type="entry name" value="ChapFlgA"/>
    <property type="match status" value="1"/>
</dbReference>
<keyword evidence="4" id="KW-1185">Reference proteome</keyword>
<feature type="signal peptide" evidence="1">
    <location>
        <begin position="1"/>
        <end position="19"/>
    </location>
</feature>
<keyword evidence="3" id="KW-0966">Cell projection</keyword>